<gene>
    <name evidence="1" type="ORF">AAG570_007396</name>
</gene>
<evidence type="ECO:0000313" key="1">
    <source>
        <dbReference type="EMBL" id="KAL1115366.1"/>
    </source>
</evidence>
<keyword evidence="2" id="KW-1185">Reference proteome</keyword>
<accession>A0ABD0XVR6</accession>
<proteinExistence type="predicted"/>
<sequence length="257" mass="29258">MDPFFLPDGEEIHPASTTFLASVSLFLNDAQQTVSMPDYHTMGPESDSLRGYHEANVFLVGAEGFEFFVKDRRDIIEVGVEECGLRRTKGGSKRTEDFRLAIRRAEETEGDATERDRKTVDMTEFNQLNSMTQWLLGGCGAERVQGEAIRCPPQSAEHVLQVASRYRHGRGLKTVLDSRRPPTDRAQLAAFYKYLLQKIVEEMTEMETGRVKPPCAMDPLVMRMMLRLRVRPSRCLTSGESFPLMPRGKRRLLRPTE</sequence>
<dbReference type="AlphaFoldDB" id="A0ABD0XVR6"/>
<dbReference type="Proteomes" id="UP001558652">
    <property type="component" value="Unassembled WGS sequence"/>
</dbReference>
<organism evidence="1 2">
    <name type="scientific">Ranatra chinensis</name>
    <dbReference type="NCBI Taxonomy" id="642074"/>
    <lineage>
        <taxon>Eukaryota</taxon>
        <taxon>Metazoa</taxon>
        <taxon>Ecdysozoa</taxon>
        <taxon>Arthropoda</taxon>
        <taxon>Hexapoda</taxon>
        <taxon>Insecta</taxon>
        <taxon>Pterygota</taxon>
        <taxon>Neoptera</taxon>
        <taxon>Paraneoptera</taxon>
        <taxon>Hemiptera</taxon>
        <taxon>Heteroptera</taxon>
        <taxon>Panheteroptera</taxon>
        <taxon>Nepomorpha</taxon>
        <taxon>Nepidae</taxon>
        <taxon>Ranatrinae</taxon>
        <taxon>Ranatra</taxon>
    </lineage>
</organism>
<reference evidence="1 2" key="1">
    <citation type="submission" date="2024-07" db="EMBL/GenBank/DDBJ databases">
        <title>Chromosome-level genome assembly of the water stick insect Ranatra chinensis (Heteroptera: Nepidae).</title>
        <authorList>
            <person name="Liu X."/>
        </authorList>
    </citation>
    <scope>NUCLEOTIDE SEQUENCE [LARGE SCALE GENOMIC DNA]</scope>
    <source>
        <strain evidence="1">Cailab_2021Rc</strain>
        <tissue evidence="1">Muscle</tissue>
    </source>
</reference>
<protein>
    <submittedName>
        <fullName evidence="1">Uncharacterized protein</fullName>
    </submittedName>
</protein>
<dbReference type="EMBL" id="JBFDAA010000020">
    <property type="protein sequence ID" value="KAL1115366.1"/>
    <property type="molecule type" value="Genomic_DNA"/>
</dbReference>
<comment type="caution">
    <text evidence="1">The sequence shown here is derived from an EMBL/GenBank/DDBJ whole genome shotgun (WGS) entry which is preliminary data.</text>
</comment>
<name>A0ABD0XVR6_9HEMI</name>
<evidence type="ECO:0000313" key="2">
    <source>
        <dbReference type="Proteomes" id="UP001558652"/>
    </source>
</evidence>